<organism evidence="1 2">
    <name type="scientific">Neonectria punicea</name>
    <dbReference type="NCBI Taxonomy" id="979145"/>
    <lineage>
        <taxon>Eukaryota</taxon>
        <taxon>Fungi</taxon>
        <taxon>Dikarya</taxon>
        <taxon>Ascomycota</taxon>
        <taxon>Pezizomycotina</taxon>
        <taxon>Sordariomycetes</taxon>
        <taxon>Hypocreomycetidae</taxon>
        <taxon>Hypocreales</taxon>
        <taxon>Nectriaceae</taxon>
        <taxon>Neonectria</taxon>
    </lineage>
</organism>
<proteinExistence type="predicted"/>
<protein>
    <submittedName>
        <fullName evidence="1">Uncharacterized protein</fullName>
    </submittedName>
</protein>
<reference evidence="1 2" key="1">
    <citation type="journal article" date="2025" name="Microbiol. Resour. Announc.">
        <title>Draft genome sequences for Neonectria magnoliae and Neonectria punicea, canker pathogens of Liriodendron tulipifera and Acer saccharum in West Virginia.</title>
        <authorList>
            <person name="Petronek H.M."/>
            <person name="Kasson M.T."/>
            <person name="Metheny A.M."/>
            <person name="Stauder C.M."/>
            <person name="Lovett B."/>
            <person name="Lynch S.C."/>
            <person name="Garnas J.R."/>
            <person name="Kasson L.R."/>
            <person name="Stajich J.E."/>
        </authorList>
    </citation>
    <scope>NUCLEOTIDE SEQUENCE [LARGE SCALE GENOMIC DNA]</scope>
    <source>
        <strain evidence="1 2">NRRL 64653</strain>
    </source>
</reference>
<gene>
    <name evidence="1" type="ORF">QQX98_001450</name>
</gene>
<name>A0ABR1HNT7_9HYPO</name>
<evidence type="ECO:0000313" key="1">
    <source>
        <dbReference type="EMBL" id="KAK7422662.1"/>
    </source>
</evidence>
<sequence length="75" mass="8425">MASLTSKLIQIRSQGIPIEDREVRMLVEQKGGELLPAPLIFPPMYMIKGTEELASELRVKFSERGAIVNVLQDIE</sequence>
<accession>A0ABR1HNT7</accession>
<dbReference type="EMBL" id="JAZAVJ010000014">
    <property type="protein sequence ID" value="KAK7422662.1"/>
    <property type="molecule type" value="Genomic_DNA"/>
</dbReference>
<keyword evidence="2" id="KW-1185">Reference proteome</keyword>
<dbReference type="Proteomes" id="UP001498476">
    <property type="component" value="Unassembled WGS sequence"/>
</dbReference>
<evidence type="ECO:0000313" key="2">
    <source>
        <dbReference type="Proteomes" id="UP001498476"/>
    </source>
</evidence>
<comment type="caution">
    <text evidence="1">The sequence shown here is derived from an EMBL/GenBank/DDBJ whole genome shotgun (WGS) entry which is preliminary data.</text>
</comment>